<comment type="caution">
    <text evidence="3">The sequence shown here is derived from an EMBL/GenBank/DDBJ whole genome shotgun (WGS) entry which is preliminary data.</text>
</comment>
<protein>
    <submittedName>
        <fullName evidence="3">Uncharacterized protein</fullName>
    </submittedName>
</protein>
<keyword evidence="2" id="KW-0472">Membrane</keyword>
<evidence type="ECO:0000256" key="2">
    <source>
        <dbReference type="SAM" id="Phobius"/>
    </source>
</evidence>
<accession>A0AAD7NAG9</accession>
<feature type="region of interest" description="Disordered" evidence="1">
    <location>
        <begin position="93"/>
        <end position="124"/>
    </location>
</feature>
<name>A0AAD7NAG9_9AGAR</name>
<keyword evidence="2" id="KW-0812">Transmembrane</keyword>
<dbReference type="EMBL" id="JARJLG010000078">
    <property type="protein sequence ID" value="KAJ7751530.1"/>
    <property type="molecule type" value="Genomic_DNA"/>
</dbReference>
<dbReference type="Proteomes" id="UP001215280">
    <property type="component" value="Unassembled WGS sequence"/>
</dbReference>
<keyword evidence="2" id="KW-1133">Transmembrane helix</keyword>
<feature type="compositionally biased region" description="Polar residues" evidence="1">
    <location>
        <begin position="1"/>
        <end position="10"/>
    </location>
</feature>
<feature type="transmembrane region" description="Helical" evidence="2">
    <location>
        <begin position="12"/>
        <end position="34"/>
    </location>
</feature>
<sequence>MAQPSNSSNGGVPFGVPASSTGPVVAILYTPYVYKPSRKRRDVAAEQAAGPDPWAWHKAVEQGRQAAMKKMDWGKFLERQAVMYPEKGQWRCPENSGVLESQAQEGQSGRGTEAVGGNPDRGGGWVGATGGTMYMTICIPMSFLNPVGTPTQQW</sequence>
<feature type="region of interest" description="Disordered" evidence="1">
    <location>
        <begin position="1"/>
        <end position="21"/>
    </location>
</feature>
<dbReference type="AlphaFoldDB" id="A0AAD7NAG9"/>
<keyword evidence="4" id="KW-1185">Reference proteome</keyword>
<organism evidence="3 4">
    <name type="scientific">Mycena maculata</name>
    <dbReference type="NCBI Taxonomy" id="230809"/>
    <lineage>
        <taxon>Eukaryota</taxon>
        <taxon>Fungi</taxon>
        <taxon>Dikarya</taxon>
        <taxon>Basidiomycota</taxon>
        <taxon>Agaricomycotina</taxon>
        <taxon>Agaricomycetes</taxon>
        <taxon>Agaricomycetidae</taxon>
        <taxon>Agaricales</taxon>
        <taxon>Marasmiineae</taxon>
        <taxon>Mycenaceae</taxon>
        <taxon>Mycena</taxon>
    </lineage>
</organism>
<reference evidence="3" key="1">
    <citation type="submission" date="2023-03" db="EMBL/GenBank/DDBJ databases">
        <title>Massive genome expansion in bonnet fungi (Mycena s.s.) driven by repeated elements and novel gene families across ecological guilds.</title>
        <authorList>
            <consortium name="Lawrence Berkeley National Laboratory"/>
            <person name="Harder C.B."/>
            <person name="Miyauchi S."/>
            <person name="Viragh M."/>
            <person name="Kuo A."/>
            <person name="Thoen E."/>
            <person name="Andreopoulos B."/>
            <person name="Lu D."/>
            <person name="Skrede I."/>
            <person name="Drula E."/>
            <person name="Henrissat B."/>
            <person name="Morin E."/>
            <person name="Kohler A."/>
            <person name="Barry K."/>
            <person name="LaButti K."/>
            <person name="Morin E."/>
            <person name="Salamov A."/>
            <person name="Lipzen A."/>
            <person name="Mereny Z."/>
            <person name="Hegedus B."/>
            <person name="Baldrian P."/>
            <person name="Stursova M."/>
            <person name="Weitz H."/>
            <person name="Taylor A."/>
            <person name="Grigoriev I.V."/>
            <person name="Nagy L.G."/>
            <person name="Martin F."/>
            <person name="Kauserud H."/>
        </authorList>
    </citation>
    <scope>NUCLEOTIDE SEQUENCE</scope>
    <source>
        <strain evidence="3">CBHHK188m</strain>
    </source>
</reference>
<evidence type="ECO:0000313" key="3">
    <source>
        <dbReference type="EMBL" id="KAJ7751530.1"/>
    </source>
</evidence>
<proteinExistence type="predicted"/>
<gene>
    <name evidence="3" type="ORF">DFH07DRAFT_826330</name>
</gene>
<evidence type="ECO:0000256" key="1">
    <source>
        <dbReference type="SAM" id="MobiDB-lite"/>
    </source>
</evidence>
<feature type="compositionally biased region" description="Polar residues" evidence="1">
    <location>
        <begin position="98"/>
        <end position="107"/>
    </location>
</feature>
<evidence type="ECO:0000313" key="4">
    <source>
        <dbReference type="Proteomes" id="UP001215280"/>
    </source>
</evidence>